<dbReference type="EMBL" id="MABQ02000013">
    <property type="protein sequence ID" value="PCD21283.1"/>
    <property type="molecule type" value="Genomic_DNA"/>
</dbReference>
<organism evidence="1 2">
    <name type="scientific">Fusarium oxysporum f. sp. radicis-cucumerinum</name>
    <dbReference type="NCBI Taxonomy" id="327505"/>
    <lineage>
        <taxon>Eukaryota</taxon>
        <taxon>Fungi</taxon>
        <taxon>Dikarya</taxon>
        <taxon>Ascomycota</taxon>
        <taxon>Pezizomycotina</taxon>
        <taxon>Sordariomycetes</taxon>
        <taxon>Hypocreomycetidae</taxon>
        <taxon>Hypocreales</taxon>
        <taxon>Nectriaceae</taxon>
        <taxon>Fusarium</taxon>
        <taxon>Fusarium oxysporum species complex</taxon>
    </lineage>
</organism>
<evidence type="ECO:0000313" key="1">
    <source>
        <dbReference type="EMBL" id="PCD21283.1"/>
    </source>
</evidence>
<protein>
    <submittedName>
        <fullName evidence="1">Uncharacterized protein</fullName>
    </submittedName>
</protein>
<proteinExistence type="predicted"/>
<name>A0A2H3G6E9_FUSOX</name>
<comment type="caution">
    <text evidence="1">The sequence shown here is derived from an EMBL/GenBank/DDBJ whole genome shotgun (WGS) entry which is preliminary data.</text>
</comment>
<evidence type="ECO:0000313" key="2">
    <source>
        <dbReference type="Proteomes" id="UP000219602"/>
    </source>
</evidence>
<gene>
    <name evidence="1" type="ORF">AU210_016249</name>
</gene>
<reference evidence="1 2" key="2">
    <citation type="journal article" date="2017" name="Sci. Rep.">
        <title>A mobile pathogenicity chromosome in Fusarium oxysporum for infection of multiple cucurbit species.</title>
        <authorList>
            <person name="van Dam P."/>
            <person name="Fokkens L."/>
            <person name="Ayukawa Y."/>
            <person name="van der Gragt M."/>
            <person name="Ter Horst A."/>
            <person name="Brankovics B."/>
            <person name="Houterman P.M."/>
            <person name="Arie T."/>
            <person name="Rep M."/>
        </authorList>
    </citation>
    <scope>NUCLEOTIDE SEQUENCE [LARGE SCALE GENOMIC DNA]</scope>
    <source>
        <strain evidence="1 2">Forc016</strain>
    </source>
</reference>
<accession>A0A2H3G6E9</accession>
<reference evidence="1 2" key="1">
    <citation type="journal article" date="2016" name="Environ. Microbiol.">
        <title>Effector profiles distinguish formae speciales of Fusarium oxysporum.</title>
        <authorList>
            <person name="van Dam P."/>
            <person name="Fokkens L."/>
            <person name="Schmidt S.M."/>
            <person name="Linmans J.H."/>
            <person name="Kistler H.C."/>
            <person name="Ma L.J."/>
            <person name="Rep M."/>
        </authorList>
    </citation>
    <scope>NUCLEOTIDE SEQUENCE [LARGE SCALE GENOMIC DNA]</scope>
    <source>
        <strain evidence="1 2">Forc016</strain>
    </source>
</reference>
<dbReference type="Proteomes" id="UP000219602">
    <property type="component" value="Unassembled WGS sequence"/>
</dbReference>
<sequence>MTKEEGRRWSVRNDGGGGDPLFTEYHASWTCHLLFELDASFLSLLADVNHGESEERRDKSFVYQAVARVSER</sequence>
<dbReference type="AlphaFoldDB" id="A0A2H3G6E9"/>